<evidence type="ECO:0000313" key="2">
    <source>
        <dbReference type="Proteomes" id="UP000727907"/>
    </source>
</evidence>
<dbReference type="EMBL" id="JAHOPB010000001">
    <property type="protein sequence ID" value="MBU8874099.1"/>
    <property type="molecule type" value="Genomic_DNA"/>
</dbReference>
<accession>A0ABS6IJP1</accession>
<keyword evidence="2" id="KW-1185">Reference proteome</keyword>
<dbReference type="Proteomes" id="UP000727907">
    <property type="component" value="Unassembled WGS sequence"/>
</dbReference>
<protein>
    <recommendedName>
        <fullName evidence="3">Hpr(Ser) kinase/phosphatase</fullName>
    </recommendedName>
</protein>
<sequence length="313" mass="34129">MNARHRYRVYGLLIESELPLTSVHEAAGGGDRADFTILAGSPDQFEAIAPGEARDPEDWIEHVVLDDGSVYMKSSEVFEAVISADGRTATCRKLADVEQRAFEANLLNFIVSASLTLQGEETLHATVLETDGRAIGLLGESGAGKSTLAAYLISRGADLVTDDMLRLAFVEDVVLAYPGPYRLKLLDGPGTHFLPDAVTDGHFNALSGKIMVRPRREGRRHRSPVPLAALFHIGSPDDTVAAISSRRLNGLELARTLLSSAMDARYGKTSRMERQIRFAARVADLLPVHALRYPRTVEALDGVAREIRRVVDS</sequence>
<organism evidence="1 2">
    <name type="scientific">Reyranella humidisoli</name>
    <dbReference type="NCBI Taxonomy" id="2849149"/>
    <lineage>
        <taxon>Bacteria</taxon>
        <taxon>Pseudomonadati</taxon>
        <taxon>Pseudomonadota</taxon>
        <taxon>Alphaproteobacteria</taxon>
        <taxon>Hyphomicrobiales</taxon>
        <taxon>Reyranellaceae</taxon>
        <taxon>Reyranella</taxon>
    </lineage>
</organism>
<reference evidence="1 2" key="1">
    <citation type="submission" date="2021-06" db="EMBL/GenBank/DDBJ databases">
        <authorList>
            <person name="Lee D.H."/>
        </authorList>
    </citation>
    <scope>NUCLEOTIDE SEQUENCE [LARGE SCALE GENOMIC DNA]</scope>
    <source>
        <strain evidence="1 2">MMS21-HV4-11</strain>
    </source>
</reference>
<evidence type="ECO:0000313" key="1">
    <source>
        <dbReference type="EMBL" id="MBU8874099.1"/>
    </source>
</evidence>
<proteinExistence type="predicted"/>
<dbReference type="RefSeq" id="WP_216959041.1">
    <property type="nucleotide sequence ID" value="NZ_JAHOPB010000001.1"/>
</dbReference>
<evidence type="ECO:0008006" key="3">
    <source>
        <dbReference type="Google" id="ProtNLM"/>
    </source>
</evidence>
<name>A0ABS6IJP1_9HYPH</name>
<gene>
    <name evidence="1" type="ORF">KQ910_10015</name>
</gene>
<comment type="caution">
    <text evidence="1">The sequence shown here is derived from an EMBL/GenBank/DDBJ whole genome shotgun (WGS) entry which is preliminary data.</text>
</comment>